<evidence type="ECO:0000313" key="1">
    <source>
        <dbReference type="EMBL" id="BEH02515.1"/>
    </source>
</evidence>
<dbReference type="Proteomes" id="UP001431656">
    <property type="component" value="Chromosome"/>
</dbReference>
<dbReference type="NCBIfam" id="NF005679">
    <property type="entry name" value="PRK07475.1"/>
    <property type="match status" value="1"/>
</dbReference>
<dbReference type="RefSeq" id="WP_286264208.1">
    <property type="nucleotide sequence ID" value="NZ_AP028056.1"/>
</dbReference>
<organism evidence="1 2">
    <name type="scientific">Brooklawnia propionicigenes</name>
    <dbReference type="NCBI Taxonomy" id="3041175"/>
    <lineage>
        <taxon>Bacteria</taxon>
        <taxon>Bacillati</taxon>
        <taxon>Actinomycetota</taxon>
        <taxon>Actinomycetes</taxon>
        <taxon>Propionibacteriales</taxon>
        <taxon>Propionibacteriaceae</taxon>
        <taxon>Brooklawnia</taxon>
    </lineage>
</organism>
<proteinExistence type="predicted"/>
<dbReference type="KEGG" id="broo:brsh051_17960"/>
<keyword evidence="2" id="KW-1185">Reference proteome</keyword>
<evidence type="ECO:0000313" key="2">
    <source>
        <dbReference type="Proteomes" id="UP001431656"/>
    </source>
</evidence>
<dbReference type="AlphaFoldDB" id="A0AAN0K729"/>
<accession>A0AAN0K729</accession>
<name>A0AAN0K729_9ACTN</name>
<dbReference type="EMBL" id="AP028056">
    <property type="protein sequence ID" value="BEH02515.1"/>
    <property type="molecule type" value="Genomic_DNA"/>
</dbReference>
<gene>
    <name evidence="1" type="ORF">brsh051_17960</name>
</gene>
<reference evidence="1" key="1">
    <citation type="journal article" date="2024" name="Int. J. Syst. Evol. Microbiol.">
        <title>Brooklawnia propionicigenes sp. nov., a facultatively anaerobic, propionate-producing bacterium isolated from a methanogenic reactor treating waste from cattle farms.</title>
        <authorList>
            <person name="Akita Y."/>
            <person name="Ueki A."/>
            <person name="Tonouchi A."/>
            <person name="Sugawara Y."/>
            <person name="Honma S."/>
            <person name="Kaku N."/>
            <person name="Ueki K."/>
        </authorList>
    </citation>
    <scope>NUCLEOTIDE SEQUENCE</scope>
    <source>
        <strain evidence="1">SH051</strain>
    </source>
</reference>
<protein>
    <submittedName>
        <fullName evidence="1">Aspartate/glutamate racemase family protein</fullName>
    </submittedName>
</protein>
<sequence>MPTAPYGYLPAGAPIGPVRMAPAQVVAGFPVGVIYIEDVWYPMVPGNVVNASTFAFPVRLQPVRGLDISKLFGSERVDVSDSVLAACQELEQAGVRAICSACGFFGRYHARVSPRLSVPAALSSLIQIPWIRTILPGRKIAILTADSSSLDDEIWASCGVGDTSDLVIGGLQNEPEFSCIIEGRGSFDNDGVQNEVVSLAKRLCEDDQVGAVLLECSDLPPYAAAIQSAVGRPVFDFTTLIKWLHNAVAQKPYGGWV</sequence>